<comment type="caution">
    <text evidence="1">The sequence shown here is derived from an EMBL/GenBank/DDBJ whole genome shotgun (WGS) entry which is preliminary data.</text>
</comment>
<organism evidence="1">
    <name type="scientific">mine drainage metagenome</name>
    <dbReference type="NCBI Taxonomy" id="410659"/>
    <lineage>
        <taxon>unclassified sequences</taxon>
        <taxon>metagenomes</taxon>
        <taxon>ecological metagenomes</taxon>
    </lineage>
</organism>
<dbReference type="AlphaFoldDB" id="A0A1J5T519"/>
<accession>A0A1J5T519</accession>
<evidence type="ECO:0000313" key="1">
    <source>
        <dbReference type="EMBL" id="OIR08924.1"/>
    </source>
</evidence>
<proteinExistence type="predicted"/>
<dbReference type="EMBL" id="MLJW01000029">
    <property type="protein sequence ID" value="OIR08924.1"/>
    <property type="molecule type" value="Genomic_DNA"/>
</dbReference>
<dbReference type="PROSITE" id="PS51257">
    <property type="entry name" value="PROKAR_LIPOPROTEIN"/>
    <property type="match status" value="1"/>
</dbReference>
<gene>
    <name evidence="1" type="ORF">GALL_89180</name>
</gene>
<sequence length="121" mass="13781">MERVKHRVWPGMVAAAMSMFSACAVLTPAPESSVEQRNAELAEQKPRVPDEYLVTLAPDVDEAVILDYYQRFGIKYLHLLGGETYLLILSNDPGPRAMDVLIENEARIRLVQPNLVHWDYR</sequence>
<name>A0A1J5T519_9ZZZZ</name>
<protein>
    <submittedName>
        <fullName evidence="1">Uncharacterized protein</fullName>
    </submittedName>
</protein>
<reference evidence="1" key="1">
    <citation type="submission" date="2016-10" db="EMBL/GenBank/DDBJ databases">
        <title>Sequence of Gallionella enrichment culture.</title>
        <authorList>
            <person name="Poehlein A."/>
            <person name="Muehling M."/>
            <person name="Daniel R."/>
        </authorList>
    </citation>
    <scope>NUCLEOTIDE SEQUENCE</scope>
</reference>